<dbReference type="InterPro" id="IPR043502">
    <property type="entry name" value="DNA/RNA_pol_sf"/>
</dbReference>
<reference evidence="1 2" key="1">
    <citation type="submission" date="2023-02" db="EMBL/GenBank/DDBJ databases">
        <title>LHISI_Scaffold_Assembly.</title>
        <authorList>
            <person name="Stuart O.P."/>
            <person name="Cleave R."/>
            <person name="Magrath M.J.L."/>
            <person name="Mikheyev A.S."/>
        </authorList>
    </citation>
    <scope>NUCLEOTIDE SEQUENCE [LARGE SCALE GENOMIC DNA]</scope>
    <source>
        <strain evidence="1">Daus_M_001</strain>
        <tissue evidence="1">Leg muscle</tissue>
    </source>
</reference>
<protein>
    <submittedName>
        <fullName evidence="1">Uncharacterized protein</fullName>
    </submittedName>
</protein>
<sequence length="151" mass="17445">MIYEVMSVFSVKSRIVKDLELKFPAALNKENNEETIKQFKININVKNNCVPIFCKAYDVPYTLRDSVKKELLSLKNKGILSKIDYSQCVSPIVCVPKNNVTLNKYVSVDQYPLPKTEDSFQKFHECNLEVDESSRKSFTINTICGLYVYNR</sequence>
<dbReference type="SUPFAM" id="SSF56672">
    <property type="entry name" value="DNA/RNA polymerases"/>
    <property type="match status" value="1"/>
</dbReference>
<evidence type="ECO:0000313" key="2">
    <source>
        <dbReference type="Proteomes" id="UP001159363"/>
    </source>
</evidence>
<gene>
    <name evidence="1" type="ORF">PR048_002443</name>
</gene>
<proteinExistence type="predicted"/>
<dbReference type="InterPro" id="IPR050951">
    <property type="entry name" value="Retrovirus_Pol_polyprotein"/>
</dbReference>
<dbReference type="Proteomes" id="UP001159363">
    <property type="component" value="Chromosome 1"/>
</dbReference>
<dbReference type="EMBL" id="JARBHB010000001">
    <property type="protein sequence ID" value="KAJ8897097.1"/>
    <property type="molecule type" value="Genomic_DNA"/>
</dbReference>
<name>A0ABQ9IKY4_9NEOP</name>
<evidence type="ECO:0000313" key="1">
    <source>
        <dbReference type="EMBL" id="KAJ8897097.1"/>
    </source>
</evidence>
<dbReference type="Gene3D" id="3.10.10.10">
    <property type="entry name" value="HIV Type 1 Reverse Transcriptase, subunit A, domain 1"/>
    <property type="match status" value="1"/>
</dbReference>
<dbReference type="PANTHER" id="PTHR37984">
    <property type="entry name" value="PROTEIN CBG26694"/>
    <property type="match status" value="1"/>
</dbReference>
<accession>A0ABQ9IKY4</accession>
<dbReference type="PANTHER" id="PTHR37984:SF5">
    <property type="entry name" value="PROTEIN NYNRIN-LIKE"/>
    <property type="match status" value="1"/>
</dbReference>
<comment type="caution">
    <text evidence="1">The sequence shown here is derived from an EMBL/GenBank/DDBJ whole genome shotgun (WGS) entry which is preliminary data.</text>
</comment>
<organism evidence="1 2">
    <name type="scientific">Dryococelus australis</name>
    <dbReference type="NCBI Taxonomy" id="614101"/>
    <lineage>
        <taxon>Eukaryota</taxon>
        <taxon>Metazoa</taxon>
        <taxon>Ecdysozoa</taxon>
        <taxon>Arthropoda</taxon>
        <taxon>Hexapoda</taxon>
        <taxon>Insecta</taxon>
        <taxon>Pterygota</taxon>
        <taxon>Neoptera</taxon>
        <taxon>Polyneoptera</taxon>
        <taxon>Phasmatodea</taxon>
        <taxon>Verophasmatodea</taxon>
        <taxon>Anareolatae</taxon>
        <taxon>Phasmatidae</taxon>
        <taxon>Eurycanthinae</taxon>
        <taxon>Dryococelus</taxon>
    </lineage>
</organism>
<keyword evidence="2" id="KW-1185">Reference proteome</keyword>